<dbReference type="PANTHER" id="PTHR48467:SF1">
    <property type="entry name" value="GLUTAMATE SYNTHASE 1 [NADH], CHLOROPLASTIC-LIKE"/>
    <property type="match status" value="1"/>
</dbReference>
<evidence type="ECO:0000256" key="9">
    <source>
        <dbReference type="PIRSR" id="PIRSR000362-1"/>
    </source>
</evidence>
<dbReference type="EC" id="1.18.1.6" evidence="8"/>
<feature type="binding site" evidence="9">
    <location>
        <position position="100"/>
    </location>
    <ligand>
        <name>FAD</name>
        <dbReference type="ChEBI" id="CHEBI:57692"/>
    </ligand>
</feature>
<evidence type="ECO:0000256" key="7">
    <source>
        <dbReference type="ARBA" id="ARBA00048933"/>
    </source>
</evidence>
<dbReference type="InterPro" id="IPR023753">
    <property type="entry name" value="FAD/NAD-binding_dom"/>
</dbReference>
<feature type="binding site" evidence="9">
    <location>
        <position position="136"/>
    </location>
    <ligand>
        <name>FAD</name>
        <dbReference type="ChEBI" id="CHEBI:57692"/>
    </ligand>
</feature>
<evidence type="ECO:0000256" key="3">
    <source>
        <dbReference type="ARBA" id="ARBA00022630"/>
    </source>
</evidence>
<dbReference type="SUPFAM" id="SSF51971">
    <property type="entry name" value="Nucleotide-binding domain"/>
    <property type="match status" value="1"/>
</dbReference>
<keyword evidence="8" id="KW-0496">Mitochondrion</keyword>
<evidence type="ECO:0000256" key="8">
    <source>
        <dbReference type="PIRNR" id="PIRNR000362"/>
    </source>
</evidence>
<keyword evidence="3 8" id="KW-0285">Flavoprotein</keyword>
<evidence type="ECO:0000256" key="10">
    <source>
        <dbReference type="PIRSR" id="PIRSR000362-2"/>
    </source>
</evidence>
<evidence type="ECO:0000259" key="11">
    <source>
        <dbReference type="Pfam" id="PF07992"/>
    </source>
</evidence>
<protein>
    <recommendedName>
        <fullName evidence="8">NADPH:adrenodoxin oxidoreductase, mitochondrial</fullName>
        <ecNumber evidence="8">1.18.1.6</ecNumber>
    </recommendedName>
</protein>
<feature type="domain" description="FAD/NAD(P)-binding" evidence="11">
    <location>
        <begin position="62"/>
        <end position="226"/>
    </location>
</feature>
<dbReference type="InterPro" id="IPR055275">
    <property type="entry name" value="Ferredox_Rdtase"/>
</dbReference>
<dbReference type="PANTHER" id="PTHR48467">
    <property type="entry name" value="GLUTAMATE SYNTHASE 1 [NADH], CHLOROPLASTIC-LIKE"/>
    <property type="match status" value="1"/>
</dbReference>
<keyword evidence="6 8" id="KW-0560">Oxidoreductase</keyword>
<dbReference type="OrthoDB" id="333024at2759"/>
<comment type="similarity">
    <text evidence="2 8">Belongs to the ferredoxin--NADP reductase type 1 family.</text>
</comment>
<comment type="cofactor">
    <cofactor evidence="1 8 9">
        <name>FAD</name>
        <dbReference type="ChEBI" id="CHEBI:57692"/>
    </cofactor>
</comment>
<dbReference type="Pfam" id="PF07992">
    <property type="entry name" value="Pyr_redox_2"/>
    <property type="match status" value="1"/>
</dbReference>
<feature type="binding site" evidence="10">
    <location>
        <begin position="215"/>
        <end position="218"/>
    </location>
    <ligand>
        <name>NADP(+)</name>
        <dbReference type="ChEBI" id="CHEBI:58349"/>
    </ligand>
</feature>
<evidence type="ECO:0000256" key="4">
    <source>
        <dbReference type="ARBA" id="ARBA00022827"/>
    </source>
</evidence>
<keyword evidence="5 8" id="KW-0521">NADP</keyword>
<evidence type="ECO:0000256" key="1">
    <source>
        <dbReference type="ARBA" id="ARBA00001974"/>
    </source>
</evidence>
<dbReference type="Gene3D" id="3.40.50.720">
    <property type="entry name" value="NAD(P)-binding Rossmann-like Domain"/>
    <property type="match status" value="1"/>
</dbReference>
<dbReference type="PRINTS" id="PR00419">
    <property type="entry name" value="ADXRDTASE"/>
</dbReference>
<dbReference type="Proteomes" id="UP000799766">
    <property type="component" value="Unassembled WGS sequence"/>
</dbReference>
<evidence type="ECO:0000256" key="5">
    <source>
        <dbReference type="ARBA" id="ARBA00022857"/>
    </source>
</evidence>
<evidence type="ECO:0000313" key="12">
    <source>
        <dbReference type="EMBL" id="KAF2456198.1"/>
    </source>
</evidence>
<comment type="subcellular location">
    <subcellularLocation>
        <location evidence="8">Mitochondrion</location>
    </subcellularLocation>
</comment>
<reference evidence="12" key="1">
    <citation type="journal article" date="2020" name="Stud. Mycol.">
        <title>101 Dothideomycetes genomes: a test case for predicting lifestyles and emergence of pathogens.</title>
        <authorList>
            <person name="Haridas S."/>
            <person name="Albert R."/>
            <person name="Binder M."/>
            <person name="Bloem J."/>
            <person name="Labutti K."/>
            <person name="Salamov A."/>
            <person name="Andreopoulos B."/>
            <person name="Baker S."/>
            <person name="Barry K."/>
            <person name="Bills G."/>
            <person name="Bluhm B."/>
            <person name="Cannon C."/>
            <person name="Castanera R."/>
            <person name="Culley D."/>
            <person name="Daum C."/>
            <person name="Ezra D."/>
            <person name="Gonzalez J."/>
            <person name="Henrissat B."/>
            <person name="Kuo A."/>
            <person name="Liang C."/>
            <person name="Lipzen A."/>
            <person name="Lutzoni F."/>
            <person name="Magnuson J."/>
            <person name="Mondo S."/>
            <person name="Nolan M."/>
            <person name="Ohm R."/>
            <person name="Pangilinan J."/>
            <person name="Park H.-J."/>
            <person name="Ramirez L."/>
            <person name="Alfaro M."/>
            <person name="Sun H."/>
            <person name="Tritt A."/>
            <person name="Yoshinaga Y."/>
            <person name="Zwiers L.-H."/>
            <person name="Turgeon B."/>
            <person name="Goodwin S."/>
            <person name="Spatafora J."/>
            <person name="Crous P."/>
            <person name="Grigoriev I."/>
        </authorList>
    </citation>
    <scope>NUCLEOTIDE SEQUENCE</scope>
    <source>
        <strain evidence="12">ATCC 16933</strain>
    </source>
</reference>
<accession>A0A6A6NXA1</accession>
<name>A0A6A6NXA1_9PEZI</name>
<feature type="binding site" evidence="10">
    <location>
        <begin position="259"/>
        <end position="260"/>
    </location>
    <ligand>
        <name>NADP(+)</name>
        <dbReference type="ChEBI" id="CHEBI:58349"/>
    </ligand>
</feature>
<keyword evidence="4 8" id="KW-0274">FAD</keyword>
<feature type="binding site" evidence="10">
    <location>
        <position position="271"/>
    </location>
    <ligand>
        <name>NADP(+)</name>
        <dbReference type="ChEBI" id="CHEBI:58349"/>
    </ligand>
</feature>
<feature type="binding site" evidence="10">
    <location>
        <position position="460"/>
    </location>
    <ligand>
        <name>NADP(+)</name>
        <dbReference type="ChEBI" id="CHEBI:58349"/>
    </ligand>
</feature>
<dbReference type="EMBL" id="MU001684">
    <property type="protein sequence ID" value="KAF2456198.1"/>
    <property type="molecule type" value="Genomic_DNA"/>
</dbReference>
<dbReference type="Gene3D" id="3.50.50.60">
    <property type="entry name" value="FAD/NAD(P)-binding domain"/>
    <property type="match status" value="1"/>
</dbReference>
<keyword evidence="13" id="KW-1185">Reference proteome</keyword>
<feature type="binding site" evidence="9">
    <location>
        <position position="92"/>
    </location>
    <ligand>
        <name>FAD</name>
        <dbReference type="ChEBI" id="CHEBI:57692"/>
    </ligand>
</feature>
<sequence>MNVLRPARPFTCARCIRRLNPRSPPWRPRRPFNGNGPQRRFFTNGPALLASTAGSASARPLRLAIIGSGPAGFYAALRILKRVPDALVDMYEHLPAPFGLVRYGVAPDHPEVKNCQDRFEEVAESPRFNFIGNVDVGTELPLYVLVRHYHSILFAYGAARDRMLGIPGETSLSGVWSARAFVGWYNGLPRRTNKEPEFDPQRFKRCGETAVVIGNGNVALDVARILLMGVDALRETDISEEALQTLAETKIKQVAITGRRGPFQAPFTIKELRELITLPTATLSPLPPSLLPPDPSHLASRKAKRLAQLLAKANSTPPPSPPPSKNWSLDFFLRPVSFAGTSALSAVDFERTRIAPDAADPWDPAARVAGTAETVRVSTGAAFRSIGYKSVPLPGMAELGVAFDEARGVVPNDGEGRVLAPAPAAGKTAEDGTLQDGSSPVWERVPGLYAAGWVKNGPTGVIASTMDDAFGVADAVVGDWERGGEAGGMLAGARGDGWGGVEGEARKRGLRRTSWEDWKVIDEVERERGERRGKVREKIGSVEEMLEVLDR</sequence>
<comment type="catalytic activity">
    <reaction evidence="7 8">
        <text>2 reduced [adrenodoxin] + NADP(+) + H(+) = 2 oxidized [adrenodoxin] + NADPH</text>
        <dbReference type="Rhea" id="RHEA:42312"/>
        <dbReference type="Rhea" id="RHEA-COMP:9998"/>
        <dbReference type="Rhea" id="RHEA-COMP:9999"/>
        <dbReference type="ChEBI" id="CHEBI:15378"/>
        <dbReference type="ChEBI" id="CHEBI:33737"/>
        <dbReference type="ChEBI" id="CHEBI:33738"/>
        <dbReference type="ChEBI" id="CHEBI:57783"/>
        <dbReference type="ChEBI" id="CHEBI:58349"/>
        <dbReference type="EC" id="1.18.1.6"/>
    </reaction>
</comment>
<gene>
    <name evidence="12" type="ORF">BDY21DRAFT_323317</name>
</gene>
<dbReference type="PIRSF" id="PIRSF000362">
    <property type="entry name" value="FNR"/>
    <property type="match status" value="1"/>
</dbReference>
<dbReference type="InterPro" id="IPR036188">
    <property type="entry name" value="FAD/NAD-bd_sf"/>
</dbReference>
<evidence type="ECO:0000256" key="6">
    <source>
        <dbReference type="ARBA" id="ARBA00023002"/>
    </source>
</evidence>
<organism evidence="12 13">
    <name type="scientific">Lineolata rhizophorae</name>
    <dbReference type="NCBI Taxonomy" id="578093"/>
    <lineage>
        <taxon>Eukaryota</taxon>
        <taxon>Fungi</taxon>
        <taxon>Dikarya</taxon>
        <taxon>Ascomycota</taxon>
        <taxon>Pezizomycotina</taxon>
        <taxon>Dothideomycetes</taxon>
        <taxon>Dothideomycetes incertae sedis</taxon>
        <taxon>Lineolatales</taxon>
        <taxon>Lineolataceae</taxon>
        <taxon>Lineolata</taxon>
    </lineage>
</organism>
<evidence type="ECO:0000256" key="2">
    <source>
        <dbReference type="ARBA" id="ARBA00008312"/>
    </source>
</evidence>
<dbReference type="GO" id="GO:0016491">
    <property type="term" value="F:oxidoreductase activity"/>
    <property type="evidence" value="ECO:0007669"/>
    <property type="project" value="UniProtKB-KW"/>
</dbReference>
<dbReference type="InterPro" id="IPR021163">
    <property type="entry name" value="Ferredox_Rdtase_adrenod"/>
</dbReference>
<feature type="binding site" evidence="9">
    <location>
        <begin position="460"/>
        <end position="462"/>
    </location>
    <ligand>
        <name>FAD</name>
        <dbReference type="ChEBI" id="CHEBI:57692"/>
    </ligand>
</feature>
<dbReference type="GO" id="GO:0005739">
    <property type="term" value="C:mitochondrion"/>
    <property type="evidence" value="ECO:0007669"/>
    <property type="project" value="UniProtKB-SubCell"/>
</dbReference>
<feature type="binding site" evidence="9">
    <location>
        <position position="453"/>
    </location>
    <ligand>
        <name>FAD</name>
        <dbReference type="ChEBI" id="CHEBI:57692"/>
    </ligand>
</feature>
<evidence type="ECO:0000313" key="13">
    <source>
        <dbReference type="Proteomes" id="UP000799766"/>
    </source>
</evidence>
<feature type="binding site" evidence="9">
    <location>
        <position position="71"/>
    </location>
    <ligand>
        <name>FAD</name>
        <dbReference type="ChEBI" id="CHEBI:57692"/>
    </ligand>
</feature>
<proteinExistence type="inferred from homology"/>
<dbReference type="AlphaFoldDB" id="A0A6A6NXA1"/>